<feature type="compositionally biased region" description="Acidic residues" evidence="1">
    <location>
        <begin position="443"/>
        <end position="487"/>
    </location>
</feature>
<reference evidence="2" key="1">
    <citation type="submission" date="2018-11" db="EMBL/GenBank/DDBJ databases">
        <authorList>
            <consortium name="Pathogen Informatics"/>
        </authorList>
    </citation>
    <scope>NUCLEOTIDE SEQUENCE</scope>
</reference>
<evidence type="ECO:0000313" key="3">
    <source>
        <dbReference type="Proteomes" id="UP000784294"/>
    </source>
</evidence>
<proteinExistence type="predicted"/>
<dbReference type="EMBL" id="CAAALY010026926">
    <property type="protein sequence ID" value="VEL16046.1"/>
    <property type="molecule type" value="Genomic_DNA"/>
</dbReference>
<dbReference type="Proteomes" id="UP000784294">
    <property type="component" value="Unassembled WGS sequence"/>
</dbReference>
<feature type="region of interest" description="Disordered" evidence="1">
    <location>
        <begin position="365"/>
        <end position="487"/>
    </location>
</feature>
<evidence type="ECO:0000313" key="2">
    <source>
        <dbReference type="EMBL" id="VEL16046.1"/>
    </source>
</evidence>
<dbReference type="AlphaFoldDB" id="A0A3S5A658"/>
<feature type="compositionally biased region" description="Basic and acidic residues" evidence="1">
    <location>
        <begin position="403"/>
        <end position="420"/>
    </location>
</feature>
<name>A0A3S5A658_9PLAT</name>
<organism evidence="2 3">
    <name type="scientific">Protopolystoma xenopodis</name>
    <dbReference type="NCBI Taxonomy" id="117903"/>
    <lineage>
        <taxon>Eukaryota</taxon>
        <taxon>Metazoa</taxon>
        <taxon>Spiralia</taxon>
        <taxon>Lophotrochozoa</taxon>
        <taxon>Platyhelminthes</taxon>
        <taxon>Monogenea</taxon>
        <taxon>Polyopisthocotylea</taxon>
        <taxon>Polystomatidea</taxon>
        <taxon>Polystomatidae</taxon>
        <taxon>Protopolystoma</taxon>
    </lineage>
</organism>
<sequence length="561" mass="62368">MASSSYALLNPSTTSLPWALPLDPTCFALFTQMPLEGVTGFSVPEPSLPGAGPAIGLSKSDEPTSEALRSVWQSTWDALLSNTAQTGLASNISLPGCRSTSSNTVSSSSWKMSRGFRDLHQSLLPVTTLSVRQTTCSSGFALPMPSGGPNSTVSPTLGPDSGVPVTETDSLQLHQHSSHPHQQHLNLQHQLIMMPACVSLSALTCLDAFLRPPLLEPLVATLAETLEHAPSWLVRTQAAQALLAVASRLLADEADSQVARQQRRQQRRRQQQQHEEKEQIRQKRRQQRKKELDHTFDKLSTEQSELGSTVRRRIRRSAGTEPTTVSEGAYLYASCGATEKTLGPLESNDPLSAAERSTRTCQSEIKVGDYSRHENDIDQDKHLVDENDYEEEEDQERDDEVGEEGHEGDDNPDEGPHELNDGSEGVSHLIYDGAEPNLTTQESVEEEGVGEYEEDEEDGVEDDNCEDEEEDEEYSDEDTSDRLDDEEQRDMDLQMDADEVLNLIAWRYLVRLTTEAIWQSKPWASKVYLLRSVRLLIGFALEHDLFSEKENEEIIDSVSHS</sequence>
<feature type="region of interest" description="Disordered" evidence="1">
    <location>
        <begin position="257"/>
        <end position="324"/>
    </location>
</feature>
<feature type="compositionally biased region" description="Basic and acidic residues" evidence="1">
    <location>
        <begin position="272"/>
        <end position="281"/>
    </location>
</feature>
<protein>
    <submittedName>
        <fullName evidence="2">Uncharacterized protein</fullName>
    </submittedName>
</protein>
<feature type="compositionally biased region" description="Acidic residues" evidence="1">
    <location>
        <begin position="386"/>
        <end position="402"/>
    </location>
</feature>
<keyword evidence="3" id="KW-1185">Reference proteome</keyword>
<feature type="compositionally biased region" description="Basic residues" evidence="1">
    <location>
        <begin position="261"/>
        <end position="271"/>
    </location>
</feature>
<comment type="caution">
    <text evidence="2">The sequence shown here is derived from an EMBL/GenBank/DDBJ whole genome shotgun (WGS) entry which is preliminary data.</text>
</comment>
<feature type="compositionally biased region" description="Basic and acidic residues" evidence="1">
    <location>
        <begin position="289"/>
        <end position="300"/>
    </location>
</feature>
<evidence type="ECO:0000256" key="1">
    <source>
        <dbReference type="SAM" id="MobiDB-lite"/>
    </source>
</evidence>
<gene>
    <name evidence="2" type="ORF">PXEA_LOCUS9486</name>
</gene>
<feature type="compositionally biased region" description="Basic and acidic residues" evidence="1">
    <location>
        <begin position="366"/>
        <end position="385"/>
    </location>
</feature>
<accession>A0A3S5A658</accession>